<dbReference type="AlphaFoldDB" id="A0A061QXT1"/>
<protein>
    <submittedName>
        <fullName evidence="1">Uncharacterized protein</fullName>
    </submittedName>
</protein>
<sequence length="74" mass="7825">QVSASSGKSAAWVVSPSWKTRYPSSPSISLCGRARASAPHSGFRTFSRPDICCAGFPAAFRLLPAGSWLFAHLA</sequence>
<organism evidence="1">
    <name type="scientific">Tetraselmis sp. GSL018</name>
    <dbReference type="NCBI Taxonomy" id="582737"/>
    <lineage>
        <taxon>Eukaryota</taxon>
        <taxon>Viridiplantae</taxon>
        <taxon>Chlorophyta</taxon>
        <taxon>core chlorophytes</taxon>
        <taxon>Chlorodendrophyceae</taxon>
        <taxon>Chlorodendrales</taxon>
        <taxon>Chlorodendraceae</taxon>
        <taxon>Tetraselmis</taxon>
    </lineage>
</organism>
<proteinExistence type="predicted"/>
<evidence type="ECO:0000313" key="1">
    <source>
        <dbReference type="EMBL" id="JAC63260.1"/>
    </source>
</evidence>
<dbReference type="EMBL" id="GBEZ01023640">
    <property type="protein sequence ID" value="JAC63260.1"/>
    <property type="molecule type" value="Transcribed_RNA"/>
</dbReference>
<feature type="non-terminal residue" evidence="1">
    <location>
        <position position="1"/>
    </location>
</feature>
<feature type="non-terminal residue" evidence="1">
    <location>
        <position position="74"/>
    </location>
</feature>
<gene>
    <name evidence="1" type="ORF">TSPGSL018_21079</name>
</gene>
<name>A0A061QXT1_9CHLO</name>
<reference evidence="1" key="1">
    <citation type="submission" date="2014-05" db="EMBL/GenBank/DDBJ databases">
        <title>The transcriptome of the halophilic microalga Tetraselmis sp. GSL018 isolated from the Great Salt Lake, Utah.</title>
        <authorList>
            <person name="Jinkerson R.E."/>
            <person name="D'Adamo S."/>
            <person name="Posewitz M.C."/>
        </authorList>
    </citation>
    <scope>NUCLEOTIDE SEQUENCE</scope>
    <source>
        <strain evidence="1">GSL018</strain>
    </source>
</reference>
<accession>A0A061QXT1</accession>